<accession>A0A453Q6S2</accession>
<sequence length="101" mass="11587">MLDDEHLLEDILLDDAPLRQHLQRVINSPHRPASREEEAEAGNKERVWVLILAADHKCREKLWAEFAASTGSIVEMQCNQTCKGLALHKMLRMRPEEGSMK</sequence>
<dbReference type="EnsemblPlants" id="AET6Gv20996400.31">
    <property type="protein sequence ID" value="AET6Gv20996400.31"/>
    <property type="gene ID" value="AET6Gv20996400"/>
</dbReference>
<keyword evidence="2" id="KW-1185">Reference proteome</keyword>
<reference evidence="2" key="2">
    <citation type="journal article" date="2017" name="Nat. Plants">
        <title>The Aegilops tauschii genome reveals multiple impacts of transposons.</title>
        <authorList>
            <person name="Zhao G."/>
            <person name="Zou C."/>
            <person name="Li K."/>
            <person name="Wang K."/>
            <person name="Li T."/>
            <person name="Gao L."/>
            <person name="Zhang X."/>
            <person name="Wang H."/>
            <person name="Yang Z."/>
            <person name="Liu X."/>
            <person name="Jiang W."/>
            <person name="Mao L."/>
            <person name="Kong X."/>
            <person name="Jiao Y."/>
            <person name="Jia J."/>
        </authorList>
    </citation>
    <scope>NUCLEOTIDE SEQUENCE [LARGE SCALE GENOMIC DNA]</scope>
    <source>
        <strain evidence="2">cv. AL8/78</strain>
    </source>
</reference>
<proteinExistence type="predicted"/>
<dbReference type="AlphaFoldDB" id="A0A453Q6S2"/>
<reference evidence="1" key="5">
    <citation type="journal article" date="2021" name="G3 (Bethesda)">
        <title>Aegilops tauschii genome assembly Aet v5.0 features greater sequence contiguity and improved annotation.</title>
        <authorList>
            <person name="Wang L."/>
            <person name="Zhu T."/>
            <person name="Rodriguez J.C."/>
            <person name="Deal K.R."/>
            <person name="Dubcovsky J."/>
            <person name="McGuire P.E."/>
            <person name="Lux T."/>
            <person name="Spannagl M."/>
            <person name="Mayer K.F.X."/>
            <person name="Baldrich P."/>
            <person name="Meyers B.C."/>
            <person name="Huo N."/>
            <person name="Gu Y.Q."/>
            <person name="Zhou H."/>
            <person name="Devos K.M."/>
            <person name="Bennetzen J.L."/>
            <person name="Unver T."/>
            <person name="Budak H."/>
            <person name="Gulick P.J."/>
            <person name="Galiba G."/>
            <person name="Kalapos B."/>
            <person name="Nelson D.R."/>
            <person name="Li P."/>
            <person name="You F.M."/>
            <person name="Luo M.C."/>
            <person name="Dvorak J."/>
        </authorList>
    </citation>
    <scope>NUCLEOTIDE SEQUENCE [LARGE SCALE GENOMIC DNA]</scope>
    <source>
        <strain evidence="1">cv. AL8/78</strain>
    </source>
</reference>
<dbReference type="Gramene" id="AET6Gv20996400.31">
    <property type="protein sequence ID" value="AET6Gv20996400.31"/>
    <property type="gene ID" value="AET6Gv20996400"/>
</dbReference>
<organism evidence="1 2">
    <name type="scientific">Aegilops tauschii subsp. strangulata</name>
    <name type="common">Goatgrass</name>
    <dbReference type="NCBI Taxonomy" id="200361"/>
    <lineage>
        <taxon>Eukaryota</taxon>
        <taxon>Viridiplantae</taxon>
        <taxon>Streptophyta</taxon>
        <taxon>Embryophyta</taxon>
        <taxon>Tracheophyta</taxon>
        <taxon>Spermatophyta</taxon>
        <taxon>Magnoliopsida</taxon>
        <taxon>Liliopsida</taxon>
        <taxon>Poales</taxon>
        <taxon>Poaceae</taxon>
        <taxon>BOP clade</taxon>
        <taxon>Pooideae</taxon>
        <taxon>Triticodae</taxon>
        <taxon>Triticeae</taxon>
        <taxon>Triticinae</taxon>
        <taxon>Aegilops</taxon>
    </lineage>
</organism>
<protein>
    <submittedName>
        <fullName evidence="1">Uncharacterized protein</fullName>
    </submittedName>
</protein>
<dbReference type="Proteomes" id="UP000015105">
    <property type="component" value="Chromosome 6D"/>
</dbReference>
<name>A0A453Q6S2_AEGTS</name>
<reference evidence="1" key="4">
    <citation type="submission" date="2019-03" db="UniProtKB">
        <authorList>
            <consortium name="EnsemblPlants"/>
        </authorList>
    </citation>
    <scope>IDENTIFICATION</scope>
</reference>
<reference evidence="2" key="1">
    <citation type="journal article" date="2014" name="Science">
        <title>Ancient hybridizations among the ancestral genomes of bread wheat.</title>
        <authorList>
            <consortium name="International Wheat Genome Sequencing Consortium,"/>
            <person name="Marcussen T."/>
            <person name="Sandve S.R."/>
            <person name="Heier L."/>
            <person name="Spannagl M."/>
            <person name="Pfeifer M."/>
            <person name="Jakobsen K.S."/>
            <person name="Wulff B.B."/>
            <person name="Steuernagel B."/>
            <person name="Mayer K.F."/>
            <person name="Olsen O.A."/>
        </authorList>
    </citation>
    <scope>NUCLEOTIDE SEQUENCE [LARGE SCALE GENOMIC DNA]</scope>
    <source>
        <strain evidence="2">cv. AL8/78</strain>
    </source>
</reference>
<evidence type="ECO:0000313" key="2">
    <source>
        <dbReference type="Proteomes" id="UP000015105"/>
    </source>
</evidence>
<reference evidence="1" key="3">
    <citation type="journal article" date="2017" name="Nature">
        <title>Genome sequence of the progenitor of the wheat D genome Aegilops tauschii.</title>
        <authorList>
            <person name="Luo M.C."/>
            <person name="Gu Y.Q."/>
            <person name="Puiu D."/>
            <person name="Wang H."/>
            <person name="Twardziok S.O."/>
            <person name="Deal K.R."/>
            <person name="Huo N."/>
            <person name="Zhu T."/>
            <person name="Wang L."/>
            <person name="Wang Y."/>
            <person name="McGuire P.E."/>
            <person name="Liu S."/>
            <person name="Long H."/>
            <person name="Ramasamy R.K."/>
            <person name="Rodriguez J.C."/>
            <person name="Van S.L."/>
            <person name="Yuan L."/>
            <person name="Wang Z."/>
            <person name="Xia Z."/>
            <person name="Xiao L."/>
            <person name="Anderson O.D."/>
            <person name="Ouyang S."/>
            <person name="Liang Y."/>
            <person name="Zimin A.V."/>
            <person name="Pertea G."/>
            <person name="Qi P."/>
            <person name="Bennetzen J.L."/>
            <person name="Dai X."/>
            <person name="Dawson M.W."/>
            <person name="Muller H.G."/>
            <person name="Kugler K."/>
            <person name="Rivarola-Duarte L."/>
            <person name="Spannagl M."/>
            <person name="Mayer K.F.X."/>
            <person name="Lu F.H."/>
            <person name="Bevan M.W."/>
            <person name="Leroy P."/>
            <person name="Li P."/>
            <person name="You F.M."/>
            <person name="Sun Q."/>
            <person name="Liu Z."/>
            <person name="Lyons E."/>
            <person name="Wicker T."/>
            <person name="Salzberg S.L."/>
            <person name="Devos K.M."/>
            <person name="Dvorak J."/>
        </authorList>
    </citation>
    <scope>NUCLEOTIDE SEQUENCE [LARGE SCALE GENOMIC DNA]</scope>
    <source>
        <strain evidence="1">cv. AL8/78</strain>
    </source>
</reference>
<evidence type="ECO:0000313" key="1">
    <source>
        <dbReference type="EnsemblPlants" id="AET6Gv20996400.31"/>
    </source>
</evidence>